<reference evidence="1" key="1">
    <citation type="journal article" date="2020" name="mSystems">
        <title>Genome- and Community-Level Interaction Insights into Carbon Utilization and Element Cycling Functions of Hydrothermarchaeota in Hydrothermal Sediment.</title>
        <authorList>
            <person name="Zhou Z."/>
            <person name="Liu Y."/>
            <person name="Xu W."/>
            <person name="Pan J."/>
            <person name="Luo Z.H."/>
            <person name="Li M."/>
        </authorList>
    </citation>
    <scope>NUCLEOTIDE SEQUENCE [LARGE SCALE GENOMIC DNA]</scope>
    <source>
        <strain evidence="1">SpSt-69</strain>
    </source>
</reference>
<dbReference type="EMBL" id="DTDJ01000036">
    <property type="protein sequence ID" value="HGL17821.1"/>
    <property type="molecule type" value="Genomic_DNA"/>
</dbReference>
<protein>
    <submittedName>
        <fullName evidence="1">Uncharacterized protein</fullName>
    </submittedName>
</protein>
<comment type="caution">
    <text evidence="1">The sequence shown here is derived from an EMBL/GenBank/DDBJ whole genome shotgun (WGS) entry which is preliminary data.</text>
</comment>
<name>A0A7V3ZYN8_UNCW3</name>
<evidence type="ECO:0000313" key="1">
    <source>
        <dbReference type="EMBL" id="HGL17821.1"/>
    </source>
</evidence>
<gene>
    <name evidence="1" type="ORF">ENU66_05810</name>
</gene>
<dbReference type="AlphaFoldDB" id="A0A7V3ZYN8"/>
<proteinExistence type="predicted"/>
<organism evidence="1">
    <name type="scientific">candidate division WOR-3 bacterium</name>
    <dbReference type="NCBI Taxonomy" id="2052148"/>
    <lineage>
        <taxon>Bacteria</taxon>
        <taxon>Bacteria division WOR-3</taxon>
    </lineage>
</organism>
<sequence>MRFDFRKKKKPLKPLILTVFLVLILSLLVTQKEELIKFSKSFNISKVSKTVATKDIKGTKIQKARDINLTAEKPQFAEKKLVLCGIFQLEDQRYAFLKSSDGARFILREGEYAGSFKVESVYIDSVILVWNNGKREVIQW</sequence>
<accession>A0A7V3ZYN8</accession>